<name>A0A0M4TA60_9BACT</name>
<gene>
    <name evidence="2" type="ORF">CCON33237_0277</name>
</gene>
<dbReference type="PATRIC" id="fig|199.248.peg.293"/>
<dbReference type="Proteomes" id="UP000066049">
    <property type="component" value="Chromosome"/>
</dbReference>
<evidence type="ECO:0000313" key="2">
    <source>
        <dbReference type="EMBL" id="ALF46986.1"/>
    </source>
</evidence>
<proteinExistence type="predicted"/>
<evidence type="ECO:0000313" key="3">
    <source>
        <dbReference type="Proteomes" id="UP000066049"/>
    </source>
</evidence>
<feature type="transmembrane region" description="Helical" evidence="1">
    <location>
        <begin position="102"/>
        <end position="124"/>
    </location>
</feature>
<keyword evidence="1" id="KW-1133">Transmembrane helix</keyword>
<reference evidence="3" key="1">
    <citation type="submission" date="2015-08" db="EMBL/GenBank/DDBJ databases">
        <title>Comparative genomics of the Campylobacter concisus group.</title>
        <authorList>
            <person name="Miller W.G."/>
            <person name="Yee E."/>
            <person name="Chapman M.H."/>
            <person name="Huynh S."/>
            <person name="Bono J.L."/>
            <person name="On S.L.W."/>
            <person name="St Leger J."/>
            <person name="Foster G."/>
            <person name="Parker C.T."/>
        </authorList>
    </citation>
    <scope>NUCLEOTIDE SEQUENCE [LARGE SCALE GENOMIC DNA]</scope>
    <source>
        <strain evidence="3">ATCC 33237</strain>
    </source>
</reference>
<dbReference type="KEGG" id="ccoc:CCON33237_0277"/>
<dbReference type="EMBL" id="CP012541">
    <property type="protein sequence ID" value="ALF46986.1"/>
    <property type="molecule type" value="Genomic_DNA"/>
</dbReference>
<evidence type="ECO:0000256" key="1">
    <source>
        <dbReference type="SAM" id="Phobius"/>
    </source>
</evidence>
<keyword evidence="1" id="KW-0812">Transmembrane</keyword>
<feature type="transmembrane region" description="Helical" evidence="1">
    <location>
        <begin position="72"/>
        <end position="90"/>
    </location>
</feature>
<feature type="transmembrane region" description="Helical" evidence="1">
    <location>
        <begin position="21"/>
        <end position="42"/>
    </location>
</feature>
<feature type="transmembrane region" description="Helical" evidence="1">
    <location>
        <begin position="48"/>
        <end position="67"/>
    </location>
</feature>
<sequence>MDYNKHNKGFVCFMYSFGRSRAVYAVLMFLVIFLLGFLTFGSSAQTNILNLQIALGVMLCGLLLILVNPKIFIIKLIGYLISLAGVMIALHNANLLGEGFSLYFYASLVFGAFMMLMFLSWFVYNARSSEINEI</sequence>
<accession>A0A0M4TA60</accession>
<dbReference type="GeneID" id="28661944"/>
<dbReference type="AlphaFoldDB" id="A0A0M4TA60"/>
<keyword evidence="1" id="KW-0472">Membrane</keyword>
<protein>
    <submittedName>
        <fullName evidence="2">Putative membrane protein</fullName>
    </submittedName>
</protein>
<dbReference type="RefSeq" id="WP_054196078.1">
    <property type="nucleotide sequence ID" value="NZ_CABMKQ010000002.1"/>
</dbReference>
<organism evidence="2 3">
    <name type="scientific">Campylobacter concisus</name>
    <dbReference type="NCBI Taxonomy" id="199"/>
    <lineage>
        <taxon>Bacteria</taxon>
        <taxon>Pseudomonadati</taxon>
        <taxon>Campylobacterota</taxon>
        <taxon>Epsilonproteobacteria</taxon>
        <taxon>Campylobacterales</taxon>
        <taxon>Campylobacteraceae</taxon>
        <taxon>Campylobacter</taxon>
    </lineage>
</organism>